<keyword evidence="4" id="KW-1003">Cell membrane</keyword>
<evidence type="ECO:0000256" key="5">
    <source>
        <dbReference type="ARBA" id="ARBA00022692"/>
    </source>
</evidence>
<evidence type="ECO:0000256" key="2">
    <source>
        <dbReference type="ARBA" id="ARBA00009261"/>
    </source>
</evidence>
<keyword evidence="5 8" id="KW-0812">Transmembrane</keyword>
<comment type="subcellular location">
    <subcellularLocation>
        <location evidence="8">Cell inner membrane</location>
        <topology evidence="8">Multi-pass membrane protein</topology>
    </subcellularLocation>
    <subcellularLocation>
        <location evidence="1">Cell membrane</location>
        <topology evidence="1">Multi-pass membrane protein</topology>
    </subcellularLocation>
</comment>
<evidence type="ECO:0000313" key="9">
    <source>
        <dbReference type="EMBL" id="KRG17509.1"/>
    </source>
</evidence>
<dbReference type="Proteomes" id="UP000051494">
    <property type="component" value="Unassembled WGS sequence"/>
</dbReference>
<dbReference type="InterPro" id="IPR001463">
    <property type="entry name" value="Na/Ala_symport"/>
</dbReference>
<gene>
    <name evidence="9" type="primary">alsT_2</name>
    <name evidence="10" type="ORF">CC99x_003655</name>
    <name evidence="9" type="ORF">CC99x_02253</name>
</gene>
<dbReference type="EMBL" id="LKHV01000015">
    <property type="protein sequence ID" value="KRG17509.1"/>
    <property type="molecule type" value="Genomic_DNA"/>
</dbReference>
<feature type="transmembrane region" description="Helical" evidence="8">
    <location>
        <begin position="388"/>
        <end position="409"/>
    </location>
</feature>
<keyword evidence="6 8" id="KW-1133">Transmembrane helix</keyword>
<keyword evidence="11" id="KW-1185">Reference proteome</keyword>
<sequence>MIELIKTSLSLYFFIPVLAIVGLYFSIKLRFVQITHISRAWSFFIGDRELKEDGHATSFSALSAVLGGNLGTGNIAGIAVALTMGGPGALFWMWVMAILGSVLKFVGCTLGVLYRTRDEAGEYVGGPMYYLHRALGLKKTAKFFCIITILTAFTVGNFVQMNSLALPIMEAGIHPMLIGVLMSILVGGVILGGLHRFSAVVSRVVPLMALFYIVACGSLILMNFEKIIPSLALILKAAFQPLPMASGVIGYTVLEGIRTGFDRGLFATDCGVGIAPILHSSVDSKTNRVRTALTQGLISTLSPLIVMIVCMLTGLVLMVTDAWLITDLESTNVCIEAFKKGFGYDWAGHLITITLFFFAFTTILTWSFCADKAIEFLFSRKYIKVFQYIFILSIPLGAYFTVTFVWTLADLFMNLMLLINISALVLLFNRVLRLIKKPDWNMVMKKASKSDTARIV</sequence>
<evidence type="ECO:0000256" key="8">
    <source>
        <dbReference type="RuleBase" id="RU363064"/>
    </source>
</evidence>
<dbReference type="Pfam" id="PF01235">
    <property type="entry name" value="Na_Ala_symp"/>
    <property type="match status" value="1"/>
</dbReference>
<dbReference type="OrthoDB" id="9806926at2"/>
<dbReference type="Gene3D" id="1.20.1740.10">
    <property type="entry name" value="Amino acid/polyamine transporter I"/>
    <property type="match status" value="1"/>
</dbReference>
<dbReference type="PRINTS" id="PR00175">
    <property type="entry name" value="NAALASMPORT"/>
</dbReference>
<dbReference type="RefSeq" id="WP_057625350.1">
    <property type="nucleotide sequence ID" value="NZ_LKHV02000001.1"/>
</dbReference>
<dbReference type="GO" id="GO:0005283">
    <property type="term" value="F:amino acid:sodium symporter activity"/>
    <property type="evidence" value="ECO:0007669"/>
    <property type="project" value="InterPro"/>
</dbReference>
<feature type="transmembrane region" description="Helical" evidence="8">
    <location>
        <begin position="230"/>
        <end position="254"/>
    </location>
</feature>
<evidence type="ECO:0000313" key="10">
    <source>
        <dbReference type="EMBL" id="MCS5707993.1"/>
    </source>
</evidence>
<dbReference type="GO" id="GO:0005886">
    <property type="term" value="C:plasma membrane"/>
    <property type="evidence" value="ECO:0007669"/>
    <property type="project" value="UniProtKB-SubCell"/>
</dbReference>
<evidence type="ECO:0000256" key="7">
    <source>
        <dbReference type="ARBA" id="ARBA00023136"/>
    </source>
</evidence>
<keyword evidence="3 8" id="KW-0813">Transport</keyword>
<reference evidence="10" key="2">
    <citation type="journal article" date="2016" name="Genome Announc.">
        <title>Draft Genome Sequences of Two Novel Amoeba-Resistant Intranuclear Bacteria, 'Candidatus Berkiella cookevillensis' and 'Candidatus Berkiella aquae'.</title>
        <authorList>
            <person name="Mehari Y.T."/>
            <person name="Arivett B.A."/>
            <person name="Farone A.L."/>
            <person name="Gunderson J.H."/>
            <person name="Farone M.B."/>
        </authorList>
    </citation>
    <scope>NUCLEOTIDE SEQUENCE</scope>
    <source>
        <strain evidence="10">CC99</strain>
    </source>
</reference>
<dbReference type="PROSITE" id="PS00873">
    <property type="entry name" value="NA_ALANINE_SYMP"/>
    <property type="match status" value="1"/>
</dbReference>
<protein>
    <submittedName>
        <fullName evidence="10">Amino acid carrier protein</fullName>
    </submittedName>
    <submittedName>
        <fullName evidence="9">Amino-acid carrier protein AlsT</fullName>
    </submittedName>
</protein>
<feature type="transmembrane region" description="Helical" evidence="8">
    <location>
        <begin position="346"/>
        <end position="368"/>
    </location>
</feature>
<dbReference type="STRING" id="437022.CC99x_02253"/>
<evidence type="ECO:0000256" key="3">
    <source>
        <dbReference type="ARBA" id="ARBA00022448"/>
    </source>
</evidence>
<keyword evidence="7 8" id="KW-0472">Membrane</keyword>
<evidence type="ECO:0000256" key="6">
    <source>
        <dbReference type="ARBA" id="ARBA00022989"/>
    </source>
</evidence>
<dbReference type="EMBL" id="LKHV02000001">
    <property type="protein sequence ID" value="MCS5707993.1"/>
    <property type="molecule type" value="Genomic_DNA"/>
</dbReference>
<evidence type="ECO:0000313" key="11">
    <source>
        <dbReference type="Proteomes" id="UP000051494"/>
    </source>
</evidence>
<dbReference type="AlphaFoldDB" id="A0A0Q9Y9W1"/>
<feature type="transmembrane region" description="Helical" evidence="8">
    <location>
        <begin position="173"/>
        <end position="192"/>
    </location>
</feature>
<keyword evidence="8" id="KW-0997">Cell inner membrane</keyword>
<dbReference type="PANTHER" id="PTHR30330:SF3">
    <property type="entry name" value="TRANSCRIPTIONAL REGULATOR, LRP FAMILY"/>
    <property type="match status" value="1"/>
</dbReference>
<evidence type="ECO:0000256" key="4">
    <source>
        <dbReference type="ARBA" id="ARBA00022475"/>
    </source>
</evidence>
<keyword evidence="8" id="KW-0769">Symport</keyword>
<evidence type="ECO:0000256" key="1">
    <source>
        <dbReference type="ARBA" id="ARBA00004651"/>
    </source>
</evidence>
<organism evidence="9">
    <name type="scientific">Candidatus Berkiella cookevillensis</name>
    <dbReference type="NCBI Taxonomy" id="437022"/>
    <lineage>
        <taxon>Bacteria</taxon>
        <taxon>Pseudomonadati</taxon>
        <taxon>Pseudomonadota</taxon>
        <taxon>Gammaproteobacteria</taxon>
        <taxon>Candidatus Berkiellales</taxon>
        <taxon>Candidatus Berkiellaceae</taxon>
        <taxon>Candidatus Berkiella</taxon>
    </lineage>
</organism>
<reference evidence="10" key="3">
    <citation type="submission" date="2021-06" db="EMBL/GenBank/DDBJ databases">
        <title>Genomic Description and Analysis of Intracellular Bacteria, Candidatus Berkiella cookevillensis and Candidatus Berkiella aquae.</title>
        <authorList>
            <person name="Kidane D.T."/>
            <person name="Mehari Y.T."/>
            <person name="Rice F.C."/>
            <person name="Arivett B.A."/>
            <person name="Farone A.L."/>
            <person name="Berk S.G."/>
            <person name="Farone M.B."/>
        </authorList>
    </citation>
    <scope>NUCLEOTIDE SEQUENCE</scope>
    <source>
        <strain evidence="10">CC99</strain>
    </source>
</reference>
<accession>A0A0Q9Y9W1</accession>
<proteinExistence type="inferred from homology"/>
<name>A0A0Q9Y9W1_9GAMM</name>
<comment type="similarity">
    <text evidence="2 8">Belongs to the alanine or glycine:cation symporter (AGCS) (TC 2.A.25) family.</text>
</comment>
<feature type="transmembrane region" description="Helical" evidence="8">
    <location>
        <begin position="415"/>
        <end position="435"/>
    </location>
</feature>
<feature type="transmembrane region" description="Helical" evidence="8">
    <location>
        <begin position="204"/>
        <end position="224"/>
    </location>
</feature>
<feature type="transmembrane region" description="Helical" evidence="8">
    <location>
        <begin position="143"/>
        <end position="161"/>
    </location>
</feature>
<dbReference type="NCBIfam" id="TIGR00835">
    <property type="entry name" value="agcS"/>
    <property type="match status" value="1"/>
</dbReference>
<feature type="transmembrane region" description="Helical" evidence="8">
    <location>
        <begin position="91"/>
        <end position="114"/>
    </location>
</feature>
<feature type="transmembrane region" description="Helical" evidence="8">
    <location>
        <begin position="304"/>
        <end position="326"/>
    </location>
</feature>
<feature type="transmembrane region" description="Helical" evidence="8">
    <location>
        <begin position="9"/>
        <end position="27"/>
    </location>
</feature>
<reference evidence="9" key="1">
    <citation type="submission" date="2015-09" db="EMBL/GenBank/DDBJ databases">
        <title>Draft Genome Sequences of Two Novel Amoeba-resistant Intranuclear Bacteria, Candidatus Berkiella cookevillensis and Candidatus Berkiella aquae.</title>
        <authorList>
            <person name="Mehari Y.T."/>
            <person name="Arivett B.A."/>
            <person name="Farone A.L."/>
            <person name="Gunderson J.H."/>
            <person name="Farone M.B."/>
        </authorList>
    </citation>
    <scope>NUCLEOTIDE SEQUENCE [LARGE SCALE GENOMIC DNA]</scope>
    <source>
        <strain evidence="9">CC99</strain>
    </source>
</reference>
<dbReference type="PANTHER" id="PTHR30330">
    <property type="entry name" value="AGSS FAMILY TRANSPORTER, SODIUM-ALANINE"/>
    <property type="match status" value="1"/>
</dbReference>
<comment type="caution">
    <text evidence="9">The sequence shown here is derived from an EMBL/GenBank/DDBJ whole genome shotgun (WGS) entry which is preliminary data.</text>
</comment>